<dbReference type="PANTHER" id="PTHR30572">
    <property type="entry name" value="MEMBRANE COMPONENT OF TRANSPORTER-RELATED"/>
    <property type="match status" value="1"/>
</dbReference>
<keyword evidence="5 6" id="KW-0472">Membrane</keyword>
<evidence type="ECO:0000256" key="1">
    <source>
        <dbReference type="ARBA" id="ARBA00004651"/>
    </source>
</evidence>
<evidence type="ECO:0000256" key="3">
    <source>
        <dbReference type="ARBA" id="ARBA00022692"/>
    </source>
</evidence>
<feature type="transmembrane region" description="Helical" evidence="6">
    <location>
        <begin position="335"/>
        <end position="357"/>
    </location>
</feature>
<evidence type="ECO:0000256" key="2">
    <source>
        <dbReference type="ARBA" id="ARBA00022475"/>
    </source>
</evidence>
<dbReference type="InterPro" id="IPR050250">
    <property type="entry name" value="Macrolide_Exporter_MacB"/>
</dbReference>
<comment type="subcellular location">
    <subcellularLocation>
        <location evidence="1">Cell membrane</location>
        <topology evidence="1">Multi-pass membrane protein</topology>
    </subcellularLocation>
</comment>
<feature type="transmembrane region" description="Helical" evidence="6">
    <location>
        <begin position="21"/>
        <end position="41"/>
    </location>
</feature>
<dbReference type="OrthoDB" id="8740261at2"/>
<proteinExistence type="predicted"/>
<dbReference type="EMBL" id="RJJD01000015">
    <property type="protein sequence ID" value="RNI23533.1"/>
    <property type="molecule type" value="Genomic_DNA"/>
</dbReference>
<dbReference type="GO" id="GO:0022857">
    <property type="term" value="F:transmembrane transporter activity"/>
    <property type="evidence" value="ECO:0007669"/>
    <property type="project" value="TreeGrafter"/>
</dbReference>
<dbReference type="AlphaFoldDB" id="A0A3M9MF98"/>
<dbReference type="Pfam" id="PF02687">
    <property type="entry name" value="FtsX"/>
    <property type="match status" value="1"/>
</dbReference>
<feature type="transmembrane region" description="Helical" evidence="6">
    <location>
        <begin position="281"/>
        <end position="303"/>
    </location>
</feature>
<comment type="caution">
    <text evidence="9">The sequence shown here is derived from an EMBL/GenBank/DDBJ whole genome shotgun (WGS) entry which is preliminary data.</text>
</comment>
<keyword evidence="2" id="KW-1003">Cell membrane</keyword>
<evidence type="ECO:0000256" key="6">
    <source>
        <dbReference type="SAM" id="Phobius"/>
    </source>
</evidence>
<evidence type="ECO:0000259" key="8">
    <source>
        <dbReference type="Pfam" id="PF12704"/>
    </source>
</evidence>
<evidence type="ECO:0000259" key="7">
    <source>
        <dbReference type="Pfam" id="PF02687"/>
    </source>
</evidence>
<evidence type="ECO:0000256" key="4">
    <source>
        <dbReference type="ARBA" id="ARBA00022989"/>
    </source>
</evidence>
<sequence length="414" mass="46461">MLKNYIKTAWAVLQRRKFFTFISLFGISFTLMVLMVVTSLFDHAFGPQMPERESDRLLFVNNMREQFKEGYTNSSPPSYYFLNRFVRPLKTPENVSINSIFMPVNSYVNNKKLTLDQKHTDAAFWDILDFNFVEGRPFSAQEVDNATRVAVINQNTRKNYFGDKEAIGQIIEVDQVKYKVVGVVEDVPVLRLHSYADVWVPITLKSQDFKRTGLKGTYFATIKAKKAGDVPKIKEEFASMMLQVNKDSKPEGVQEVFSFADDIFGTFARSLMGGGKTDKSAMLYAILAFAAFLFMLLPTINLVNINISRIMERSSEIGVRKAFGASSKTIIGQFIVENIFLTLLGGMLGFLISAGVLEMINDSGILAYVNLGLNLRVFAWGLLLCLIFGLVSGVYPAFKMSRLNAVEALKGGSK</sequence>
<keyword evidence="4 6" id="KW-1133">Transmembrane helix</keyword>
<dbReference type="InterPro" id="IPR003838">
    <property type="entry name" value="ABC3_permease_C"/>
</dbReference>
<feature type="domain" description="ABC3 transporter permease C-terminal" evidence="7">
    <location>
        <begin position="289"/>
        <end position="404"/>
    </location>
</feature>
<dbReference type="PANTHER" id="PTHR30572:SF18">
    <property type="entry name" value="ABC-TYPE MACROLIDE FAMILY EXPORT SYSTEM PERMEASE COMPONENT 2"/>
    <property type="match status" value="1"/>
</dbReference>
<keyword evidence="10" id="KW-1185">Reference proteome</keyword>
<feature type="transmembrane region" description="Helical" evidence="6">
    <location>
        <begin position="377"/>
        <end position="398"/>
    </location>
</feature>
<organism evidence="9 10">
    <name type="scientific">Rufibacter latericius</name>
    <dbReference type="NCBI Taxonomy" id="2487040"/>
    <lineage>
        <taxon>Bacteria</taxon>
        <taxon>Pseudomonadati</taxon>
        <taxon>Bacteroidota</taxon>
        <taxon>Cytophagia</taxon>
        <taxon>Cytophagales</taxon>
        <taxon>Hymenobacteraceae</taxon>
        <taxon>Rufibacter</taxon>
    </lineage>
</organism>
<evidence type="ECO:0000256" key="5">
    <source>
        <dbReference type="ARBA" id="ARBA00023136"/>
    </source>
</evidence>
<evidence type="ECO:0000313" key="10">
    <source>
        <dbReference type="Proteomes" id="UP000272117"/>
    </source>
</evidence>
<protein>
    <submittedName>
        <fullName evidence="9">FtsX-like permease family protein</fullName>
    </submittedName>
</protein>
<reference evidence="9 10" key="1">
    <citation type="submission" date="2018-11" db="EMBL/GenBank/DDBJ databases">
        <title>Rufibacter latericius sp. nov., isolated from water in Baiyang Lake.</title>
        <authorList>
            <person name="Yang Y."/>
        </authorList>
    </citation>
    <scope>NUCLEOTIDE SEQUENCE [LARGE SCALE GENOMIC DNA]</scope>
    <source>
        <strain evidence="9 10">R-22-1c-1</strain>
    </source>
</reference>
<dbReference type="Pfam" id="PF12704">
    <property type="entry name" value="MacB_PCD"/>
    <property type="match status" value="1"/>
</dbReference>
<evidence type="ECO:0000313" key="9">
    <source>
        <dbReference type="EMBL" id="RNI23533.1"/>
    </source>
</evidence>
<dbReference type="InterPro" id="IPR025857">
    <property type="entry name" value="MacB_PCD"/>
</dbReference>
<gene>
    <name evidence="9" type="ORF">EFB08_18550</name>
</gene>
<dbReference type="GO" id="GO:0005886">
    <property type="term" value="C:plasma membrane"/>
    <property type="evidence" value="ECO:0007669"/>
    <property type="project" value="UniProtKB-SubCell"/>
</dbReference>
<dbReference type="Proteomes" id="UP000272117">
    <property type="component" value="Unassembled WGS sequence"/>
</dbReference>
<feature type="domain" description="MacB-like periplasmic core" evidence="8">
    <location>
        <begin position="20"/>
        <end position="237"/>
    </location>
</feature>
<keyword evidence="3 6" id="KW-0812">Transmembrane</keyword>
<name>A0A3M9MF98_9BACT</name>
<dbReference type="RefSeq" id="WP_123128454.1">
    <property type="nucleotide sequence ID" value="NZ_RJJD01000015.1"/>
</dbReference>
<accession>A0A3M9MF98</accession>